<feature type="compositionally biased region" description="Low complexity" evidence="1">
    <location>
        <begin position="216"/>
        <end position="231"/>
    </location>
</feature>
<feature type="compositionally biased region" description="Gly residues" evidence="1">
    <location>
        <begin position="232"/>
        <end position="294"/>
    </location>
</feature>
<sequence length="694" mass="67425">QPSWPEPPPVKDPVPAWSEPPASSYSDAWSNLNSPAPWPQQADTSRPGDPLDGTMTMNRVPDLQPAPVDPDAAILGSYGPGGLDDHPGRARSSAAAADEHTMMYGRASLTGSGANPVPSHSDTYGGPGRSDRYGGADGHAGSGGMDGYSSPGGGGSGRTDAYGSGGSGGSGGMDGYGANRYGNPGGSDGYGGQGVADPGARNGYPGAGGPEGYAGPGARAAHAGAGVEAPAGPGGGGPGGSGGLGGSGGSGSHGGSGGPGGVPGGPYGPGGSGGSHGPGGPGGPGHGGRGGADGPYGPSGPDGPYGPGGHGGADGPYGPGGPGGADGPYGPGGQGGADGPYGPGGPGGHGGPGGADGPYGPGGHGGTDGPYGGADGPYGPSGPGGPAGHGHGGPGTEQGRPGANLSRDPSDPDRPFVTAGQISGSRTPPPERQQELWNTVFGDNYQAMGEPESLDEPGKPLWIYALASSAAVALVIALLWAFIAGPLASEDPGKSAAQATPSQSAPATPRKTSVTIGRLPAYKGNASPVTGTVQDPQAGIQVPRLGGTWRLDERPTVKGTYGYDTRQYAMVGDDLAAQVLTGPLPAKLAGRYTSPDDLEPVIKAVVVDARKRLYADGNKVRKIAQQSLKVGDSTGRLIAYSLTSPTEKATVVAAAINTGGDVPAIVFMSVPAEGKALLPDVNTVVKRLRLISQG</sequence>
<dbReference type="Proteomes" id="UP001212498">
    <property type="component" value="Unassembled WGS sequence"/>
</dbReference>
<feature type="compositionally biased region" description="Polar residues" evidence="1">
    <location>
        <begin position="109"/>
        <end position="122"/>
    </location>
</feature>
<feature type="compositionally biased region" description="Pro residues" evidence="1">
    <location>
        <begin position="1"/>
        <end position="12"/>
    </location>
</feature>
<accession>A0ABT4T9S1</accession>
<feature type="transmembrane region" description="Helical" evidence="2">
    <location>
        <begin position="461"/>
        <end position="484"/>
    </location>
</feature>
<evidence type="ECO:0000313" key="3">
    <source>
        <dbReference type="EMBL" id="MDA0645873.1"/>
    </source>
</evidence>
<feature type="compositionally biased region" description="Gly residues" evidence="1">
    <location>
        <begin position="303"/>
        <end position="396"/>
    </location>
</feature>
<name>A0ABT4T9S1_9ACTN</name>
<feature type="compositionally biased region" description="Gly residues" evidence="1">
    <location>
        <begin position="135"/>
        <end position="168"/>
    </location>
</feature>
<feature type="non-terminal residue" evidence="3">
    <location>
        <position position="1"/>
    </location>
</feature>
<proteinExistence type="predicted"/>
<dbReference type="PRINTS" id="PR01228">
    <property type="entry name" value="EGGSHELL"/>
</dbReference>
<dbReference type="EMBL" id="JAPNUD010000160">
    <property type="protein sequence ID" value="MDA0645873.1"/>
    <property type="molecule type" value="Genomic_DNA"/>
</dbReference>
<evidence type="ECO:0000256" key="2">
    <source>
        <dbReference type="SAM" id="Phobius"/>
    </source>
</evidence>
<feature type="compositionally biased region" description="Gly residues" evidence="1">
    <location>
        <begin position="205"/>
        <end position="215"/>
    </location>
</feature>
<evidence type="ECO:0000313" key="4">
    <source>
        <dbReference type="Proteomes" id="UP001212498"/>
    </source>
</evidence>
<keyword evidence="2" id="KW-0812">Transmembrane</keyword>
<reference evidence="3 4" key="1">
    <citation type="submission" date="2022-11" db="EMBL/GenBank/DDBJ databases">
        <title>Nonomuraea corallina sp. nov., a new species of the genus Nonomuraea isolated from sea side sediment in Thai sea.</title>
        <authorList>
            <person name="Ngamcharungchit C."/>
            <person name="Matsumoto A."/>
            <person name="Suriyachadkun C."/>
            <person name="Panbangred W."/>
            <person name="Inahashi Y."/>
            <person name="Intra B."/>
        </authorList>
    </citation>
    <scope>NUCLEOTIDE SEQUENCE [LARGE SCALE GENOMIC DNA]</scope>
    <source>
        <strain evidence="3 4">DSM 43553</strain>
    </source>
</reference>
<feature type="region of interest" description="Disordered" evidence="1">
    <location>
        <begin position="187"/>
        <end position="434"/>
    </location>
</feature>
<comment type="caution">
    <text evidence="3">The sequence shown here is derived from an EMBL/GenBank/DDBJ whole genome shotgun (WGS) entry which is preliminary data.</text>
</comment>
<feature type="region of interest" description="Disordered" evidence="1">
    <location>
        <begin position="490"/>
        <end position="513"/>
    </location>
</feature>
<keyword evidence="2" id="KW-1133">Transmembrane helix</keyword>
<organism evidence="3 4">
    <name type="scientific">Nonomuraea ferruginea</name>
    <dbReference type="NCBI Taxonomy" id="46174"/>
    <lineage>
        <taxon>Bacteria</taxon>
        <taxon>Bacillati</taxon>
        <taxon>Actinomycetota</taxon>
        <taxon>Actinomycetes</taxon>
        <taxon>Streptosporangiales</taxon>
        <taxon>Streptosporangiaceae</taxon>
        <taxon>Nonomuraea</taxon>
    </lineage>
</organism>
<feature type="compositionally biased region" description="Low complexity" evidence="1">
    <location>
        <begin position="495"/>
        <end position="509"/>
    </location>
</feature>
<keyword evidence="2" id="KW-0472">Membrane</keyword>
<keyword evidence="4" id="KW-1185">Reference proteome</keyword>
<protein>
    <submittedName>
        <fullName evidence="3">Uncharacterized protein</fullName>
    </submittedName>
</protein>
<gene>
    <name evidence="3" type="ORF">OUY24_35060</name>
</gene>
<feature type="region of interest" description="Disordered" evidence="1">
    <location>
        <begin position="1"/>
        <end position="168"/>
    </location>
</feature>
<feature type="compositionally biased region" description="Polar residues" evidence="1">
    <location>
        <begin position="21"/>
        <end position="34"/>
    </location>
</feature>
<evidence type="ECO:0000256" key="1">
    <source>
        <dbReference type="SAM" id="MobiDB-lite"/>
    </source>
</evidence>